<feature type="non-terminal residue" evidence="1">
    <location>
        <position position="1"/>
    </location>
</feature>
<dbReference type="EMBL" id="CAJVPV010042266">
    <property type="protein sequence ID" value="CAG8763682.1"/>
    <property type="molecule type" value="Genomic_DNA"/>
</dbReference>
<comment type="caution">
    <text evidence="1">The sequence shown here is derived from an EMBL/GenBank/DDBJ whole genome shotgun (WGS) entry which is preliminary data.</text>
</comment>
<protein>
    <submittedName>
        <fullName evidence="1">8454_t:CDS:1</fullName>
    </submittedName>
</protein>
<feature type="non-terminal residue" evidence="1">
    <location>
        <position position="64"/>
    </location>
</feature>
<accession>A0A9N9J4N3</accession>
<proteinExistence type="predicted"/>
<keyword evidence="2" id="KW-1185">Reference proteome</keyword>
<organism evidence="1 2">
    <name type="scientific">Acaulospora morrowiae</name>
    <dbReference type="NCBI Taxonomy" id="94023"/>
    <lineage>
        <taxon>Eukaryota</taxon>
        <taxon>Fungi</taxon>
        <taxon>Fungi incertae sedis</taxon>
        <taxon>Mucoromycota</taxon>
        <taxon>Glomeromycotina</taxon>
        <taxon>Glomeromycetes</taxon>
        <taxon>Diversisporales</taxon>
        <taxon>Acaulosporaceae</taxon>
        <taxon>Acaulospora</taxon>
    </lineage>
</organism>
<evidence type="ECO:0000313" key="1">
    <source>
        <dbReference type="EMBL" id="CAG8763682.1"/>
    </source>
</evidence>
<sequence length="64" mass="7104">YKTIDSSFSSTYQPPSLYPTAYSKFLPSSCESSSPYFVPHDSSDLTITTKTLDDIINSVISNEE</sequence>
<dbReference type="AlphaFoldDB" id="A0A9N9J4N3"/>
<dbReference type="Proteomes" id="UP000789342">
    <property type="component" value="Unassembled WGS sequence"/>
</dbReference>
<reference evidence="1" key="1">
    <citation type="submission" date="2021-06" db="EMBL/GenBank/DDBJ databases">
        <authorList>
            <person name="Kallberg Y."/>
            <person name="Tangrot J."/>
            <person name="Rosling A."/>
        </authorList>
    </citation>
    <scope>NUCLEOTIDE SEQUENCE</scope>
    <source>
        <strain evidence="1">CL551</strain>
    </source>
</reference>
<gene>
    <name evidence="1" type="ORF">AMORRO_LOCUS16109</name>
</gene>
<name>A0A9N9J4N3_9GLOM</name>
<evidence type="ECO:0000313" key="2">
    <source>
        <dbReference type="Proteomes" id="UP000789342"/>
    </source>
</evidence>